<dbReference type="InterPro" id="IPR059000">
    <property type="entry name" value="ATPase_P-type_domA"/>
</dbReference>
<dbReference type="InterPro" id="IPR036412">
    <property type="entry name" value="HAD-like_sf"/>
</dbReference>
<keyword evidence="6" id="KW-0460">Magnesium</keyword>
<dbReference type="PROSITE" id="PS00154">
    <property type="entry name" value="ATPASE_E1_E2"/>
    <property type="match status" value="1"/>
</dbReference>
<dbReference type="InterPro" id="IPR018303">
    <property type="entry name" value="ATPase_P-typ_P_site"/>
</dbReference>
<sequence>MSFSKYTNLSVSDVLAEFSTSIDTGLTQSVIKKRQDKSGPNAIRGKETTWLDVLGRQFKSTFVYLLLTAVVISFVLGEELDGFMILLFITINTVLGFYQEYGSEKTMKYLKTYMIPKATVIRNGQESVIESYQLVPGDVVVLETGDIVPADLRIVKENNLFVDESSLTGESFQIKKTSDKMFSEETEPYKAKNIVFAGTHVAEGKALGVVVSIGKDSEFGKITKLATETFSQSGFEKQINKFSRFILVMTLGTLAAVFLAHLFIDGNLEDLPSLALFAIALAVGVIPEALPLVATFSLTHGANVLAKKKVVVKRLSAIEDLGGIEVLCSDKTGTLTENKLKVVEINSPDIDKTVYYGLLASDYIGKERTSNNSFDLALIEKMGKERLDGIKRTEKIFEIPFNPERKRNSVLVKEDSRLVLIVRGAQENVLPYIKGFSHDTEKELIDWILGQGHRGRRVLAIAKRNFDGISTSYSVKDEEADLEFVGLVSFADPIKPTTKLAVEKAEELGIRVKIITGDSAEVSGAVAHEVGIIESPAKVLTGYQFDRMKPHDQEKAVKDFDVFARLSPEQKYKIISQLQKHYSVGYLGEGINDAPALKISDVALVVNDASDVARGAADIVLLEQDLKVIVDGIEEGRKTFSNTTKYIKSTLASNFGNFYAVAFASLLIDYLPMLPIQILLVNLLSDFPMIAIATDNVDQSEIKKPHSYDIREITLIAMLLGMISTLFDFVVFGLFYKMGPAHLQTNWFIASILTELLLIFSIRSKKFFLRPTTGPSIQMRLLTLVAAVITIIIPFTKIGTEVFKFTNPGIENLGLIISIVILYIFSSEAVKLYYYKVSHSLNN</sequence>
<dbReference type="SFLD" id="SFLDS00003">
    <property type="entry name" value="Haloacid_Dehalogenase"/>
    <property type="match status" value="1"/>
</dbReference>
<dbReference type="AlphaFoldDB" id="A0A7C4XGS4"/>
<dbReference type="Pfam" id="PF00689">
    <property type="entry name" value="Cation_ATPase_C"/>
    <property type="match status" value="1"/>
</dbReference>
<keyword evidence="8 10" id="KW-1133">Transmembrane helix</keyword>
<dbReference type="InterPro" id="IPR023214">
    <property type="entry name" value="HAD_sf"/>
</dbReference>
<keyword evidence="9 10" id="KW-0472">Membrane</keyword>
<dbReference type="PRINTS" id="PR00120">
    <property type="entry name" value="HATPASE"/>
</dbReference>
<keyword evidence="5" id="KW-0067">ATP-binding</keyword>
<dbReference type="Gene3D" id="3.40.1110.10">
    <property type="entry name" value="Calcium-transporting ATPase, cytoplasmic domain N"/>
    <property type="match status" value="1"/>
</dbReference>
<dbReference type="FunFam" id="3.40.50.1000:FF:000001">
    <property type="entry name" value="Phospholipid-transporting ATPase IC"/>
    <property type="match status" value="1"/>
</dbReference>
<evidence type="ECO:0000259" key="11">
    <source>
        <dbReference type="SMART" id="SM00831"/>
    </source>
</evidence>
<dbReference type="GO" id="GO:0005524">
    <property type="term" value="F:ATP binding"/>
    <property type="evidence" value="ECO:0007669"/>
    <property type="project" value="UniProtKB-KW"/>
</dbReference>
<feature type="transmembrane region" description="Helical" evidence="10">
    <location>
        <begin position="276"/>
        <end position="299"/>
    </location>
</feature>
<dbReference type="Pfam" id="PF00690">
    <property type="entry name" value="Cation_ATPase_N"/>
    <property type="match status" value="1"/>
</dbReference>
<keyword evidence="7" id="KW-1278">Translocase</keyword>
<dbReference type="Gene3D" id="1.20.1110.10">
    <property type="entry name" value="Calcium-transporting ATPase, transmembrane domain"/>
    <property type="match status" value="1"/>
</dbReference>
<keyword evidence="4" id="KW-0547">Nucleotide-binding</keyword>
<proteinExistence type="predicted"/>
<evidence type="ECO:0000256" key="5">
    <source>
        <dbReference type="ARBA" id="ARBA00022840"/>
    </source>
</evidence>
<comment type="subcellular location">
    <subcellularLocation>
        <location evidence="1">Endomembrane system</location>
        <topology evidence="1">Multi-pass membrane protein</topology>
    </subcellularLocation>
</comment>
<evidence type="ECO:0000256" key="10">
    <source>
        <dbReference type="SAM" id="Phobius"/>
    </source>
</evidence>
<dbReference type="NCBIfam" id="TIGR01494">
    <property type="entry name" value="ATPase_P-type"/>
    <property type="match status" value="3"/>
</dbReference>
<dbReference type="GO" id="GO:0012505">
    <property type="term" value="C:endomembrane system"/>
    <property type="evidence" value="ECO:0007669"/>
    <property type="project" value="UniProtKB-SubCell"/>
</dbReference>
<dbReference type="Pfam" id="PF00122">
    <property type="entry name" value="E1-E2_ATPase"/>
    <property type="match status" value="1"/>
</dbReference>
<evidence type="ECO:0000256" key="9">
    <source>
        <dbReference type="ARBA" id="ARBA00023136"/>
    </source>
</evidence>
<dbReference type="InterPro" id="IPR006068">
    <property type="entry name" value="ATPase_P-typ_cation-transptr_C"/>
</dbReference>
<dbReference type="SUPFAM" id="SSF81665">
    <property type="entry name" value="Calcium ATPase, transmembrane domain M"/>
    <property type="match status" value="1"/>
</dbReference>
<keyword evidence="2" id="KW-0597">Phosphoprotein</keyword>
<dbReference type="GO" id="GO:0016020">
    <property type="term" value="C:membrane"/>
    <property type="evidence" value="ECO:0007669"/>
    <property type="project" value="InterPro"/>
</dbReference>
<dbReference type="InterPro" id="IPR008250">
    <property type="entry name" value="ATPase_P-typ_transduc_dom_A_sf"/>
</dbReference>
<feature type="transmembrane region" description="Helical" evidence="10">
    <location>
        <begin position="61"/>
        <end position="77"/>
    </location>
</feature>
<feature type="transmembrane region" description="Helical" evidence="10">
    <location>
        <begin position="741"/>
        <end position="760"/>
    </location>
</feature>
<dbReference type="EMBL" id="DSRT01000154">
    <property type="protein sequence ID" value="HGW29834.1"/>
    <property type="molecule type" value="Genomic_DNA"/>
</dbReference>
<protein>
    <submittedName>
        <fullName evidence="12">Cation-transporting P-type ATPase</fullName>
    </submittedName>
</protein>
<comment type="caution">
    <text evidence="12">The sequence shown here is derived from an EMBL/GenBank/DDBJ whole genome shotgun (WGS) entry which is preliminary data.</text>
</comment>
<accession>A0A7C4XGS4</accession>
<dbReference type="GO" id="GO:0016887">
    <property type="term" value="F:ATP hydrolysis activity"/>
    <property type="evidence" value="ECO:0007669"/>
    <property type="project" value="InterPro"/>
</dbReference>
<evidence type="ECO:0000256" key="8">
    <source>
        <dbReference type="ARBA" id="ARBA00022989"/>
    </source>
</evidence>
<dbReference type="SUPFAM" id="SSF81653">
    <property type="entry name" value="Calcium ATPase, transduction domain A"/>
    <property type="match status" value="1"/>
</dbReference>
<dbReference type="Gene3D" id="3.40.50.1000">
    <property type="entry name" value="HAD superfamily/HAD-like"/>
    <property type="match status" value="1"/>
</dbReference>
<reference evidence="12" key="1">
    <citation type="journal article" date="2020" name="mSystems">
        <title>Genome- and Community-Level Interaction Insights into Carbon Utilization and Element Cycling Functions of Hydrothermarchaeota in Hydrothermal Sediment.</title>
        <authorList>
            <person name="Zhou Z."/>
            <person name="Liu Y."/>
            <person name="Xu W."/>
            <person name="Pan J."/>
            <person name="Luo Z.H."/>
            <person name="Li M."/>
        </authorList>
    </citation>
    <scope>NUCLEOTIDE SEQUENCE [LARGE SCALE GENOMIC DNA]</scope>
    <source>
        <strain evidence="12">SpSt-417</strain>
    </source>
</reference>
<dbReference type="SUPFAM" id="SSF56784">
    <property type="entry name" value="HAD-like"/>
    <property type="match status" value="1"/>
</dbReference>
<gene>
    <name evidence="12" type="ORF">ENR63_02855</name>
</gene>
<feature type="domain" description="Cation-transporting P-type ATPase N-terminal" evidence="11">
    <location>
        <begin position="5"/>
        <end position="78"/>
    </location>
</feature>
<dbReference type="InterPro" id="IPR001757">
    <property type="entry name" value="P_typ_ATPase"/>
</dbReference>
<evidence type="ECO:0000313" key="12">
    <source>
        <dbReference type="EMBL" id="HGW29834.1"/>
    </source>
</evidence>
<dbReference type="Gene3D" id="2.70.150.10">
    <property type="entry name" value="Calcium-transporting ATPase, cytoplasmic transduction domain A"/>
    <property type="match status" value="1"/>
</dbReference>
<dbReference type="PRINTS" id="PR00119">
    <property type="entry name" value="CATATPASE"/>
</dbReference>
<organism evidence="12">
    <name type="scientific">candidate division WWE3 bacterium</name>
    <dbReference type="NCBI Taxonomy" id="2053526"/>
    <lineage>
        <taxon>Bacteria</taxon>
        <taxon>Katanobacteria</taxon>
    </lineage>
</organism>
<dbReference type="SFLD" id="SFLDG00002">
    <property type="entry name" value="C1.7:_P-type_atpase_like"/>
    <property type="match status" value="1"/>
</dbReference>
<evidence type="ECO:0000256" key="2">
    <source>
        <dbReference type="ARBA" id="ARBA00022553"/>
    </source>
</evidence>
<feature type="transmembrane region" description="Helical" evidence="10">
    <location>
        <begin position="812"/>
        <end position="834"/>
    </location>
</feature>
<feature type="transmembrane region" description="Helical" evidence="10">
    <location>
        <begin position="713"/>
        <end position="735"/>
    </location>
</feature>
<name>A0A7C4XGS4_UNCKA</name>
<feature type="transmembrane region" description="Helical" evidence="10">
    <location>
        <begin position="83"/>
        <end position="101"/>
    </location>
</feature>
<dbReference type="InterPro" id="IPR023298">
    <property type="entry name" value="ATPase_P-typ_TM_dom_sf"/>
</dbReference>
<evidence type="ECO:0000256" key="4">
    <source>
        <dbReference type="ARBA" id="ARBA00022741"/>
    </source>
</evidence>
<dbReference type="InterPro" id="IPR044492">
    <property type="entry name" value="P_typ_ATPase_HD_dom"/>
</dbReference>
<feature type="transmembrane region" description="Helical" evidence="10">
    <location>
        <begin position="674"/>
        <end position="693"/>
    </location>
</feature>
<keyword evidence="3 10" id="KW-0812">Transmembrane</keyword>
<dbReference type="InterPro" id="IPR004014">
    <property type="entry name" value="ATPase_P-typ_cation-transptr_N"/>
</dbReference>
<feature type="transmembrane region" description="Helical" evidence="10">
    <location>
        <begin position="781"/>
        <end position="800"/>
    </location>
</feature>
<evidence type="ECO:0000256" key="1">
    <source>
        <dbReference type="ARBA" id="ARBA00004127"/>
    </source>
</evidence>
<feature type="transmembrane region" description="Helical" evidence="10">
    <location>
        <begin position="646"/>
        <end position="668"/>
    </location>
</feature>
<dbReference type="PANTHER" id="PTHR42861">
    <property type="entry name" value="CALCIUM-TRANSPORTING ATPASE"/>
    <property type="match status" value="1"/>
</dbReference>
<evidence type="ECO:0000256" key="6">
    <source>
        <dbReference type="ARBA" id="ARBA00022842"/>
    </source>
</evidence>
<dbReference type="FunFam" id="2.70.150.10:FF:000160">
    <property type="entry name" value="Sarcoplasmic/endoplasmic reticulum calcium ATPase 1"/>
    <property type="match status" value="1"/>
</dbReference>
<feature type="transmembrane region" description="Helical" evidence="10">
    <location>
        <begin position="245"/>
        <end position="264"/>
    </location>
</feature>
<dbReference type="Pfam" id="PF13246">
    <property type="entry name" value="Cation_ATPase"/>
    <property type="match status" value="1"/>
</dbReference>
<dbReference type="SFLD" id="SFLDF00027">
    <property type="entry name" value="p-type_atpase"/>
    <property type="match status" value="1"/>
</dbReference>
<evidence type="ECO:0000256" key="7">
    <source>
        <dbReference type="ARBA" id="ARBA00022967"/>
    </source>
</evidence>
<evidence type="ECO:0000256" key="3">
    <source>
        <dbReference type="ARBA" id="ARBA00022692"/>
    </source>
</evidence>
<dbReference type="InterPro" id="IPR023299">
    <property type="entry name" value="ATPase_P-typ_cyto_dom_N"/>
</dbReference>
<dbReference type="SMART" id="SM00831">
    <property type="entry name" value="Cation_ATPase_N"/>
    <property type="match status" value="1"/>
</dbReference>